<feature type="transmembrane region" description="Helical" evidence="6">
    <location>
        <begin position="308"/>
        <end position="325"/>
    </location>
</feature>
<feature type="transmembrane region" description="Helical" evidence="6">
    <location>
        <begin position="111"/>
        <end position="138"/>
    </location>
</feature>
<name>A0A6J7D3B2_9ZZZZ</name>
<keyword evidence="4 6" id="KW-1133">Transmembrane helix</keyword>
<sequence length="339" mass="38800">MDSLRALAISLIVLGHCLGGFTPSSPLGIALYNFSSGATALFVFISGFFLHRIYYQRITYTKFVKMKFIDIGIPYLLLSSIFLFFNLLRYGKLPPFPISHQFYDSLSSVNLFILYLLTGATQSAYWYIPFILGIFLLTPLYFRFLGFSQNFKIAMIIALFVTSSIAWRPTANINVVQSVIYFTPFYLSGMYFSEHEARVRKIVMKLLYPLGFTFLSTLALMHFKGVVGNSHKSDLFEFSGIDLVVLKESALILFSLSILYRYFDKSSWFLGRLANLSFPIFFLHGFVLYTISKIGYLSFFYKNVCTRVFLFVVVMIISTSVAQLVRKITGDKSRYLIGK</sequence>
<dbReference type="PANTHER" id="PTHR40074">
    <property type="entry name" value="O-ACETYLTRANSFERASE WECH"/>
    <property type="match status" value="1"/>
</dbReference>
<evidence type="ECO:0000259" key="7">
    <source>
        <dbReference type="Pfam" id="PF01757"/>
    </source>
</evidence>
<feature type="transmembrane region" description="Helical" evidence="6">
    <location>
        <begin position="71"/>
        <end position="91"/>
    </location>
</feature>
<keyword evidence="2" id="KW-1003">Cell membrane</keyword>
<feature type="transmembrane region" description="Helical" evidence="6">
    <location>
        <begin position="205"/>
        <end position="223"/>
    </location>
</feature>
<reference evidence="8" key="1">
    <citation type="submission" date="2020-05" db="EMBL/GenBank/DDBJ databases">
        <authorList>
            <person name="Chiriac C."/>
            <person name="Salcher M."/>
            <person name="Ghai R."/>
            <person name="Kavagutti S V."/>
        </authorList>
    </citation>
    <scope>NUCLEOTIDE SEQUENCE</scope>
</reference>
<evidence type="ECO:0000256" key="6">
    <source>
        <dbReference type="SAM" id="Phobius"/>
    </source>
</evidence>
<dbReference type="Pfam" id="PF01757">
    <property type="entry name" value="Acyl_transf_3"/>
    <property type="match status" value="1"/>
</dbReference>
<dbReference type="EMBL" id="CAFBLH010000014">
    <property type="protein sequence ID" value="CAB4864230.1"/>
    <property type="molecule type" value="Genomic_DNA"/>
</dbReference>
<feature type="transmembrane region" description="Helical" evidence="6">
    <location>
        <begin position="243"/>
        <end position="263"/>
    </location>
</feature>
<dbReference type="InterPro" id="IPR002656">
    <property type="entry name" value="Acyl_transf_3_dom"/>
</dbReference>
<dbReference type="PANTHER" id="PTHR40074:SF2">
    <property type="entry name" value="O-ACETYLTRANSFERASE WECH"/>
    <property type="match status" value="1"/>
</dbReference>
<protein>
    <submittedName>
        <fullName evidence="8">Unannotated protein</fullName>
    </submittedName>
</protein>
<evidence type="ECO:0000313" key="8">
    <source>
        <dbReference type="EMBL" id="CAB4864230.1"/>
    </source>
</evidence>
<keyword evidence="5 6" id="KW-0472">Membrane</keyword>
<proteinExistence type="predicted"/>
<feature type="transmembrane region" description="Helical" evidence="6">
    <location>
        <begin position="29"/>
        <end position="50"/>
    </location>
</feature>
<gene>
    <name evidence="8" type="ORF">UFOPK3342_00607</name>
</gene>
<dbReference type="AlphaFoldDB" id="A0A6J7D3B2"/>
<evidence type="ECO:0000256" key="5">
    <source>
        <dbReference type="ARBA" id="ARBA00023136"/>
    </source>
</evidence>
<dbReference type="GO" id="GO:0009246">
    <property type="term" value="P:enterobacterial common antigen biosynthetic process"/>
    <property type="evidence" value="ECO:0007669"/>
    <property type="project" value="TreeGrafter"/>
</dbReference>
<dbReference type="GO" id="GO:0016413">
    <property type="term" value="F:O-acetyltransferase activity"/>
    <property type="evidence" value="ECO:0007669"/>
    <property type="project" value="TreeGrafter"/>
</dbReference>
<keyword evidence="3 6" id="KW-0812">Transmembrane</keyword>
<evidence type="ECO:0000256" key="4">
    <source>
        <dbReference type="ARBA" id="ARBA00022989"/>
    </source>
</evidence>
<evidence type="ECO:0000256" key="2">
    <source>
        <dbReference type="ARBA" id="ARBA00022475"/>
    </source>
</evidence>
<feature type="transmembrane region" description="Helical" evidence="6">
    <location>
        <begin position="275"/>
        <end position="296"/>
    </location>
</feature>
<dbReference type="GO" id="GO:0005886">
    <property type="term" value="C:plasma membrane"/>
    <property type="evidence" value="ECO:0007669"/>
    <property type="project" value="UniProtKB-SubCell"/>
</dbReference>
<organism evidence="8">
    <name type="scientific">freshwater metagenome</name>
    <dbReference type="NCBI Taxonomy" id="449393"/>
    <lineage>
        <taxon>unclassified sequences</taxon>
        <taxon>metagenomes</taxon>
        <taxon>ecological metagenomes</taxon>
    </lineage>
</organism>
<evidence type="ECO:0000256" key="1">
    <source>
        <dbReference type="ARBA" id="ARBA00004651"/>
    </source>
</evidence>
<comment type="subcellular location">
    <subcellularLocation>
        <location evidence="1">Cell membrane</location>
        <topology evidence="1">Multi-pass membrane protein</topology>
    </subcellularLocation>
</comment>
<feature type="domain" description="Acyltransferase 3" evidence="7">
    <location>
        <begin position="1"/>
        <end position="320"/>
    </location>
</feature>
<evidence type="ECO:0000256" key="3">
    <source>
        <dbReference type="ARBA" id="ARBA00022692"/>
    </source>
</evidence>
<accession>A0A6J7D3B2</accession>